<proteinExistence type="predicted"/>
<keyword evidence="3" id="KW-0472">Membrane</keyword>
<dbReference type="InterPro" id="IPR003591">
    <property type="entry name" value="Leu-rich_rpt_typical-subtyp"/>
</dbReference>
<feature type="transmembrane region" description="Helical" evidence="3">
    <location>
        <begin position="183"/>
        <end position="205"/>
    </location>
</feature>
<accession>A0ABP0JI79</accession>
<dbReference type="SMART" id="SM00365">
    <property type="entry name" value="LRR_SD22"/>
    <property type="match status" value="7"/>
</dbReference>
<dbReference type="EMBL" id="CAXAMM010007421">
    <property type="protein sequence ID" value="CAK9014130.1"/>
    <property type="molecule type" value="Genomic_DNA"/>
</dbReference>
<organism evidence="4 5">
    <name type="scientific">Durusdinium trenchii</name>
    <dbReference type="NCBI Taxonomy" id="1381693"/>
    <lineage>
        <taxon>Eukaryota</taxon>
        <taxon>Sar</taxon>
        <taxon>Alveolata</taxon>
        <taxon>Dinophyceae</taxon>
        <taxon>Suessiales</taxon>
        <taxon>Symbiodiniaceae</taxon>
        <taxon>Durusdinium</taxon>
    </lineage>
</organism>
<dbReference type="InterPro" id="IPR032675">
    <property type="entry name" value="LRR_dom_sf"/>
</dbReference>
<comment type="caution">
    <text evidence="4">The sequence shown here is derived from an EMBL/GenBank/DDBJ whole genome shotgun (WGS) entry which is preliminary data.</text>
</comment>
<evidence type="ECO:0000256" key="3">
    <source>
        <dbReference type="SAM" id="Phobius"/>
    </source>
</evidence>
<dbReference type="Proteomes" id="UP001642464">
    <property type="component" value="Unassembled WGS sequence"/>
</dbReference>
<evidence type="ECO:0000313" key="4">
    <source>
        <dbReference type="EMBL" id="CAK9014130.1"/>
    </source>
</evidence>
<dbReference type="PROSITE" id="PS51450">
    <property type="entry name" value="LRR"/>
    <property type="match status" value="3"/>
</dbReference>
<keyword evidence="3" id="KW-0812">Transmembrane</keyword>
<dbReference type="Pfam" id="PF13855">
    <property type="entry name" value="LRR_8"/>
    <property type="match status" value="4"/>
</dbReference>
<name>A0ABP0JI79_9DINO</name>
<reference evidence="4 5" key="1">
    <citation type="submission" date="2024-02" db="EMBL/GenBank/DDBJ databases">
        <authorList>
            <person name="Chen Y."/>
            <person name="Shah S."/>
            <person name="Dougan E. K."/>
            <person name="Thang M."/>
            <person name="Chan C."/>
        </authorList>
    </citation>
    <scope>NUCLEOTIDE SEQUENCE [LARGE SCALE GENOMIC DNA]</scope>
</reference>
<dbReference type="Pfam" id="PF00560">
    <property type="entry name" value="LRR_1"/>
    <property type="match status" value="1"/>
</dbReference>
<dbReference type="SMART" id="SM00369">
    <property type="entry name" value="LRR_TYP"/>
    <property type="match status" value="16"/>
</dbReference>
<feature type="transmembrane region" description="Helical" evidence="3">
    <location>
        <begin position="151"/>
        <end position="171"/>
    </location>
</feature>
<keyword evidence="2" id="KW-0677">Repeat</keyword>
<keyword evidence="4" id="KW-0675">Receptor</keyword>
<keyword evidence="1" id="KW-0433">Leucine-rich repeat</keyword>
<gene>
    <name evidence="4" type="ORF">SCF082_LOCUS12217</name>
</gene>
<dbReference type="PANTHER" id="PTHR45617">
    <property type="entry name" value="LEUCINE RICH REPEAT FAMILY PROTEIN"/>
    <property type="match status" value="1"/>
</dbReference>
<feature type="transmembrane region" description="Helical" evidence="3">
    <location>
        <begin position="292"/>
        <end position="311"/>
    </location>
</feature>
<feature type="non-terminal residue" evidence="4">
    <location>
        <position position="860"/>
    </location>
</feature>
<dbReference type="SUPFAM" id="SSF52058">
    <property type="entry name" value="L domain-like"/>
    <property type="match status" value="2"/>
</dbReference>
<keyword evidence="5" id="KW-1185">Reference proteome</keyword>
<feature type="transmembrane region" description="Helical" evidence="3">
    <location>
        <begin position="58"/>
        <end position="80"/>
    </location>
</feature>
<dbReference type="Gene3D" id="3.80.10.10">
    <property type="entry name" value="Ribonuclease Inhibitor"/>
    <property type="match status" value="4"/>
</dbReference>
<dbReference type="InterPro" id="IPR001611">
    <property type="entry name" value="Leu-rich_rpt"/>
</dbReference>
<evidence type="ECO:0000256" key="2">
    <source>
        <dbReference type="ARBA" id="ARBA00022737"/>
    </source>
</evidence>
<keyword evidence="3" id="KW-1133">Transmembrane helix</keyword>
<protein>
    <submittedName>
        <fullName evidence="4">Leucine-rich repeat-containing G-protein coupled receptor 4 (G-protein coupled receptor 48)</fullName>
    </submittedName>
</protein>
<evidence type="ECO:0000256" key="1">
    <source>
        <dbReference type="ARBA" id="ARBA00022614"/>
    </source>
</evidence>
<evidence type="ECO:0000313" key="5">
    <source>
        <dbReference type="Proteomes" id="UP001642464"/>
    </source>
</evidence>
<sequence>MFSMRVIALLAAMYLGGQYFVRYSPSSFRSTVQLFNQVFALKQLEQPGELPEEHRFNWLPSVVLSLPYLALILVLVWDLGSFQAKYRKLKPTQLLYEKYFGVRGRFYSIKVAILQLLTVLLQAFGKLQILGGIVSLSLQQSKLSDVLERCFWTFVGFLCLNSLYPSILFVYPSRKWARLGGAMMDAILDMAYTITYLVFTLLAIYELGLEQEISGNFGDEEAVKFTAKLDPALAFPSDFLGYFAVYYSVAHVCTVCRALERVEHSTMPPSLQGSTSSLLRRANRLRLKKCKVVCKALYSPVLLMAIFSLLLSSNSYPGHSKGFGCFPCRCSQMGSFQQLESCGLAGVLRLKDLSLSDKNISNVTEGAFESSRLLQRLSLSGNPLHVLPKKMFLPLKDLQLLDLGRMGLQSVESETFEGLFGLKVLSLSQNKLQQLPNDLLYPMPALEQLLLGGKYEGDVRRIDGNLLKALPADLLQRSPCLRVLDLSESRLRTLPAQIFGQTPLLQTLDLGQNSLRELPSGIFAGLSNLQTLDLKGNFLIRKLPSGIFQDLSNLQALNLHDISLRELPSDVFAGLSNLQMLHLTDNSLRELPSDVFAGLSKLQTLDLGFNWLGELPPDVFVKVLSGLSRLSHLQTLDLRSNFLSKLPPDALRRSFVGLSNVQAINLWGNFLGTMPAEGLANVFASLNHNVKTLDLGFNFLGQLHPEVPANLFAGLGNLQNLSLKGNALGEVSTEVLEALFASLANLKTLDLQYNSLREVRVEVFAHLKNLERLELGFNSFGELPSEVFIKLFADLSHLQNLTICSDQAAQCAGCNLLPQHIVNLVHRTRACKTRTRDALRRANWTLEEYHRYLSNQSSPK</sequence>
<dbReference type="PANTHER" id="PTHR45617:SF101">
    <property type="entry name" value="LEUCINE-RICH ALPHA-2-GLYCOPROTEIN"/>
    <property type="match status" value="1"/>
</dbReference>